<dbReference type="GO" id="GO:0046872">
    <property type="term" value="F:metal ion binding"/>
    <property type="evidence" value="ECO:0007669"/>
    <property type="project" value="UniProtKB-KW"/>
</dbReference>
<comment type="similarity">
    <text evidence="1">Belongs to the metallo-beta-lactamase superfamily.</text>
</comment>
<evidence type="ECO:0000313" key="6">
    <source>
        <dbReference type="EMBL" id="KAF4446028.1"/>
    </source>
</evidence>
<keyword evidence="7" id="KW-1185">Reference proteome</keyword>
<evidence type="ECO:0000256" key="3">
    <source>
        <dbReference type="ARBA" id="ARBA00022801"/>
    </source>
</evidence>
<comment type="caution">
    <text evidence="6">The sequence shown here is derived from an EMBL/GenBank/DDBJ whole genome shotgun (WGS) entry which is preliminary data.</text>
</comment>
<accession>A0A8H4NUN8</accession>
<proteinExistence type="inferred from homology"/>
<dbReference type="Gene3D" id="3.60.15.10">
    <property type="entry name" value="Ribonuclease Z/Hydroxyacylglutathione hydrolase-like"/>
    <property type="match status" value="1"/>
</dbReference>
<dbReference type="EMBL" id="JAADJG010000483">
    <property type="protein sequence ID" value="KAF4446028.1"/>
    <property type="molecule type" value="Genomic_DNA"/>
</dbReference>
<gene>
    <name evidence="6" type="ORF">F53441_10286</name>
</gene>
<dbReference type="OrthoDB" id="10250730at2759"/>
<reference evidence="6" key="1">
    <citation type="submission" date="2020-01" db="EMBL/GenBank/DDBJ databases">
        <title>Identification and distribution of gene clusters putatively required for synthesis of sphingolipid metabolism inhibitors in phylogenetically diverse species of the filamentous fungus Fusarium.</title>
        <authorList>
            <person name="Kim H.-S."/>
            <person name="Busman M."/>
            <person name="Brown D.W."/>
            <person name="Divon H."/>
            <person name="Uhlig S."/>
            <person name="Proctor R.H."/>
        </authorList>
    </citation>
    <scope>NUCLEOTIDE SEQUENCE</scope>
    <source>
        <strain evidence="6">NRRL 53441</strain>
    </source>
</reference>
<feature type="domain" description="Metallo-beta-lactamase" evidence="5">
    <location>
        <begin position="51"/>
        <end position="207"/>
    </location>
</feature>
<dbReference type="Pfam" id="PF00753">
    <property type="entry name" value="Lactamase_B"/>
    <property type="match status" value="1"/>
</dbReference>
<evidence type="ECO:0000313" key="7">
    <source>
        <dbReference type="Proteomes" id="UP000605986"/>
    </source>
</evidence>
<name>A0A8H4NUN8_9HYPO</name>
<organism evidence="6 7">
    <name type="scientific">Fusarium austroafricanum</name>
    <dbReference type="NCBI Taxonomy" id="2364996"/>
    <lineage>
        <taxon>Eukaryota</taxon>
        <taxon>Fungi</taxon>
        <taxon>Dikarya</taxon>
        <taxon>Ascomycota</taxon>
        <taxon>Pezizomycotina</taxon>
        <taxon>Sordariomycetes</taxon>
        <taxon>Hypocreomycetidae</taxon>
        <taxon>Hypocreales</taxon>
        <taxon>Nectriaceae</taxon>
        <taxon>Fusarium</taxon>
        <taxon>Fusarium concolor species complex</taxon>
    </lineage>
</organism>
<dbReference type="InterPro" id="IPR001279">
    <property type="entry name" value="Metallo-B-lactamas"/>
</dbReference>
<keyword evidence="3" id="KW-0378">Hydrolase</keyword>
<dbReference type="PANTHER" id="PTHR42978">
    <property type="entry name" value="QUORUM-QUENCHING LACTONASE YTNP-RELATED-RELATED"/>
    <property type="match status" value="1"/>
</dbReference>
<sequence length="361" mass="40623">MVSIEVPQSENPVTVKVIDNGARITGPMSFFLDPPILDDFQSKHELFSPAFVFLIEHQQSHRRVVFDLGIRKNLDDNPPAVLSYHKHFKIQTGEEVFDVLQDGGVDLESIEAVIWSHHHMDHTGNRSGFPPTTKLVVGPGFSETLFPAYPENTQAMVGQRDLDGRTVHQLDFERESAGLTIGGFRAIDYFKDGSFYLLEAPGHSIDHVMTLARTSLSPSRFLRLGADIGHHPSQWRPNKHTPLPKELDPSFFGPESKFNLRFNVCCGDHFASNGVNNKPFTRVKAGHPYDVDEAQRAVDKMALFDADENIMVIAAHDFTLLPILDYFPREANGWYEAGWKNKGQWEFLKELVGIVEGKAES</sequence>
<dbReference type="Proteomes" id="UP000605986">
    <property type="component" value="Unassembled WGS sequence"/>
</dbReference>
<dbReference type="CDD" id="cd07730">
    <property type="entry name" value="metallo-hydrolase-like_MBL-fold"/>
    <property type="match status" value="1"/>
</dbReference>
<evidence type="ECO:0000256" key="1">
    <source>
        <dbReference type="ARBA" id="ARBA00007749"/>
    </source>
</evidence>
<evidence type="ECO:0000256" key="2">
    <source>
        <dbReference type="ARBA" id="ARBA00022723"/>
    </source>
</evidence>
<dbReference type="InterPro" id="IPR036866">
    <property type="entry name" value="RibonucZ/Hydroxyglut_hydro"/>
</dbReference>
<keyword evidence="4" id="KW-0862">Zinc</keyword>
<protein>
    <submittedName>
        <fullName evidence="6">Putative metallo-beta-lactamase superfamily protein</fullName>
    </submittedName>
</protein>
<evidence type="ECO:0000256" key="4">
    <source>
        <dbReference type="ARBA" id="ARBA00022833"/>
    </source>
</evidence>
<evidence type="ECO:0000259" key="5">
    <source>
        <dbReference type="Pfam" id="PF00753"/>
    </source>
</evidence>
<dbReference type="GO" id="GO:0016787">
    <property type="term" value="F:hydrolase activity"/>
    <property type="evidence" value="ECO:0007669"/>
    <property type="project" value="UniProtKB-KW"/>
</dbReference>
<dbReference type="SUPFAM" id="SSF56281">
    <property type="entry name" value="Metallo-hydrolase/oxidoreductase"/>
    <property type="match status" value="1"/>
</dbReference>
<dbReference type="AlphaFoldDB" id="A0A8H4NUN8"/>
<dbReference type="InterPro" id="IPR051013">
    <property type="entry name" value="MBL_superfamily_lactonases"/>
</dbReference>
<keyword evidence="2" id="KW-0479">Metal-binding</keyword>
<dbReference type="PANTHER" id="PTHR42978:SF5">
    <property type="entry name" value="METALLO-BETA-LACTAMASE DOMAIN-CONTAINING PROTEIN"/>
    <property type="match status" value="1"/>
</dbReference>